<gene>
    <name evidence="4" type="ORF">GSOID_T00006453001</name>
</gene>
<organism evidence="4">
    <name type="scientific">Oikopleura dioica</name>
    <name type="common">Tunicate</name>
    <dbReference type="NCBI Taxonomy" id="34765"/>
    <lineage>
        <taxon>Eukaryota</taxon>
        <taxon>Metazoa</taxon>
        <taxon>Chordata</taxon>
        <taxon>Tunicata</taxon>
        <taxon>Appendicularia</taxon>
        <taxon>Copelata</taxon>
        <taxon>Oikopleuridae</taxon>
        <taxon>Oikopleura</taxon>
    </lineage>
</organism>
<evidence type="ECO:0000259" key="3">
    <source>
        <dbReference type="PROSITE" id="PS50271"/>
    </source>
</evidence>
<dbReference type="SMART" id="SM00290">
    <property type="entry name" value="ZnF_UBP"/>
    <property type="match status" value="1"/>
</dbReference>
<dbReference type="PROSITE" id="PS50271">
    <property type="entry name" value="ZF_UBP"/>
    <property type="match status" value="1"/>
</dbReference>
<dbReference type="GO" id="GO:0008270">
    <property type="term" value="F:zinc ion binding"/>
    <property type="evidence" value="ECO:0007669"/>
    <property type="project" value="UniProtKB-KW"/>
</dbReference>
<accession>E4XBF3</accession>
<evidence type="ECO:0000313" key="5">
    <source>
        <dbReference type="Proteomes" id="UP000001307"/>
    </source>
</evidence>
<evidence type="ECO:0000256" key="1">
    <source>
        <dbReference type="ARBA" id="ARBA00022786"/>
    </source>
</evidence>
<dbReference type="Proteomes" id="UP000001307">
    <property type="component" value="Unassembled WGS sequence"/>
</dbReference>
<dbReference type="OrthoDB" id="424012at2759"/>
<dbReference type="Pfam" id="PF02148">
    <property type="entry name" value="zf-UBP"/>
    <property type="match status" value="1"/>
</dbReference>
<dbReference type="EMBL" id="FN653034">
    <property type="protein sequence ID" value="CBY08928.1"/>
    <property type="molecule type" value="Genomic_DNA"/>
</dbReference>
<dbReference type="PANTHER" id="PTHR47665:SF1">
    <property type="entry name" value="HISTONE DEACETYLASE-LIKE PROTEIN"/>
    <property type="match status" value="1"/>
</dbReference>
<sequence>MAPSKISSCEHLEEHVKLSSLLELVKPDNSCRTCGHKEENWICLSCGECFCGRFVSRHMVDHSLEKYHLVALRGLSFCIESNNSSY</sequence>
<evidence type="ECO:0000256" key="2">
    <source>
        <dbReference type="PROSITE-ProRule" id="PRU00502"/>
    </source>
</evidence>
<keyword evidence="2" id="KW-0479">Metal-binding</keyword>
<keyword evidence="2" id="KW-0862">Zinc</keyword>
<evidence type="ECO:0000313" key="4">
    <source>
        <dbReference type="EMBL" id="CBY08928.1"/>
    </source>
</evidence>
<dbReference type="InterPro" id="IPR001607">
    <property type="entry name" value="Znf_UBP"/>
</dbReference>
<dbReference type="Gene3D" id="3.30.40.10">
    <property type="entry name" value="Zinc/RING finger domain, C3HC4 (zinc finger)"/>
    <property type="match status" value="1"/>
</dbReference>
<dbReference type="AlphaFoldDB" id="E4XBF3"/>
<feature type="domain" description="UBP-type" evidence="3">
    <location>
        <begin position="7"/>
        <end position="86"/>
    </location>
</feature>
<proteinExistence type="predicted"/>
<reference evidence="4" key="1">
    <citation type="journal article" date="2010" name="Science">
        <title>Plasticity of animal genome architecture unmasked by rapid evolution of a pelagic tunicate.</title>
        <authorList>
            <person name="Denoeud F."/>
            <person name="Henriet S."/>
            <person name="Mungpakdee S."/>
            <person name="Aury J.M."/>
            <person name="Da Silva C."/>
            <person name="Brinkmann H."/>
            <person name="Mikhaleva J."/>
            <person name="Olsen L.C."/>
            <person name="Jubin C."/>
            <person name="Canestro C."/>
            <person name="Bouquet J.M."/>
            <person name="Danks G."/>
            <person name="Poulain J."/>
            <person name="Campsteijn C."/>
            <person name="Adamski M."/>
            <person name="Cross I."/>
            <person name="Yadetie F."/>
            <person name="Muffato M."/>
            <person name="Louis A."/>
            <person name="Butcher S."/>
            <person name="Tsagkogeorga G."/>
            <person name="Konrad A."/>
            <person name="Singh S."/>
            <person name="Jensen M.F."/>
            <person name="Cong E.H."/>
            <person name="Eikeseth-Otteraa H."/>
            <person name="Noel B."/>
            <person name="Anthouard V."/>
            <person name="Porcel B.M."/>
            <person name="Kachouri-Lafond R."/>
            <person name="Nishino A."/>
            <person name="Ugolini M."/>
            <person name="Chourrout P."/>
            <person name="Nishida H."/>
            <person name="Aasland R."/>
            <person name="Huzurbazar S."/>
            <person name="Westhof E."/>
            <person name="Delsuc F."/>
            <person name="Lehrach H."/>
            <person name="Reinhardt R."/>
            <person name="Weissenbach J."/>
            <person name="Roy S.W."/>
            <person name="Artiguenave F."/>
            <person name="Postlethwait J.H."/>
            <person name="Manak J.R."/>
            <person name="Thompson E.M."/>
            <person name="Jaillon O."/>
            <person name="Du Pasquier L."/>
            <person name="Boudinot P."/>
            <person name="Liberles D.A."/>
            <person name="Volff J.N."/>
            <person name="Philippe H."/>
            <person name="Lenhard B."/>
            <person name="Roest Crollius H."/>
            <person name="Wincker P."/>
            <person name="Chourrout D."/>
        </authorList>
    </citation>
    <scope>NUCLEOTIDE SEQUENCE [LARGE SCALE GENOMIC DNA]</scope>
</reference>
<keyword evidence="2" id="KW-0863">Zinc-finger</keyword>
<dbReference type="InParanoid" id="E4XBF3"/>
<dbReference type="SUPFAM" id="SSF57850">
    <property type="entry name" value="RING/U-box"/>
    <property type="match status" value="1"/>
</dbReference>
<dbReference type="InterPro" id="IPR013083">
    <property type="entry name" value="Znf_RING/FYVE/PHD"/>
</dbReference>
<protein>
    <recommendedName>
        <fullName evidence="3">UBP-type domain-containing protein</fullName>
    </recommendedName>
</protein>
<keyword evidence="1" id="KW-0833">Ubl conjugation pathway</keyword>
<dbReference type="PANTHER" id="PTHR47665">
    <property type="entry name" value="HISTONE DEACETYLASE-LIKE PROTEIN"/>
    <property type="match status" value="1"/>
</dbReference>
<keyword evidence="5" id="KW-1185">Reference proteome</keyword>
<name>E4XBF3_OIKDI</name>